<reference evidence="1" key="1">
    <citation type="journal article" date="2021" name="Proc. Natl. Acad. Sci. U.S.A.">
        <title>A Catalog of Tens of Thousands of Viruses from Human Metagenomes Reveals Hidden Associations with Chronic Diseases.</title>
        <authorList>
            <person name="Tisza M.J."/>
            <person name="Buck C.B."/>
        </authorList>
    </citation>
    <scope>NUCLEOTIDE SEQUENCE</scope>
    <source>
        <strain evidence="1">CtKyp3</strain>
    </source>
</reference>
<name>A0A8S5QB92_9CAUD</name>
<evidence type="ECO:0000313" key="1">
    <source>
        <dbReference type="EMBL" id="DAE16312.1"/>
    </source>
</evidence>
<accession>A0A8S5QB92</accession>
<organism evidence="1">
    <name type="scientific">Siphoviridae sp. ctKyp3</name>
    <dbReference type="NCBI Taxonomy" id="2825447"/>
    <lineage>
        <taxon>Viruses</taxon>
        <taxon>Duplodnaviria</taxon>
        <taxon>Heunggongvirae</taxon>
        <taxon>Uroviricota</taxon>
        <taxon>Caudoviricetes</taxon>
    </lineage>
</organism>
<sequence length="135" mass="16110">MATREGIYVGGHEIVERYVGNQLVWSKWIFVGSFQNLPTPSDSGQYLFFNRMANNQTFNTKYRDETKVREVKIRIQSSYNTAYVYAKYVQIHFRNTGEDNYDTRNTLSIKFRDENQKNEFKKHFTKGASLFFYIR</sequence>
<proteinExistence type="predicted"/>
<dbReference type="EMBL" id="BK015620">
    <property type="protein sequence ID" value="DAE16312.1"/>
    <property type="molecule type" value="Genomic_DNA"/>
</dbReference>
<protein>
    <submittedName>
        <fullName evidence="1">Uncharacterized protein</fullName>
    </submittedName>
</protein>